<dbReference type="SMART" id="SM00448">
    <property type="entry name" value="REC"/>
    <property type="match status" value="1"/>
</dbReference>
<dbReference type="PANTHER" id="PTHR44520:SF2">
    <property type="entry name" value="RESPONSE REGULATOR RCP1"/>
    <property type="match status" value="1"/>
</dbReference>
<dbReference type="PANTHER" id="PTHR44520">
    <property type="entry name" value="RESPONSE REGULATOR RCP1-RELATED"/>
    <property type="match status" value="1"/>
</dbReference>
<dbReference type="InterPro" id="IPR011006">
    <property type="entry name" value="CheY-like_superfamily"/>
</dbReference>
<evidence type="ECO:0000313" key="3">
    <source>
        <dbReference type="EMBL" id="AKQ45949.1"/>
    </source>
</evidence>
<dbReference type="SUPFAM" id="SSF52172">
    <property type="entry name" value="CheY-like"/>
    <property type="match status" value="1"/>
</dbReference>
<dbReference type="PROSITE" id="PS50110">
    <property type="entry name" value="RESPONSE_REGULATORY"/>
    <property type="match status" value="1"/>
</dbReference>
<dbReference type="STRING" id="1379910.TH63_10320"/>
<keyword evidence="4" id="KW-1185">Reference proteome</keyword>
<dbReference type="KEGG" id="ruf:TH63_10320"/>
<dbReference type="EMBL" id="CP010777">
    <property type="protein sequence ID" value="AKQ45949.1"/>
    <property type="molecule type" value="Genomic_DNA"/>
</dbReference>
<dbReference type="InterPro" id="IPR052893">
    <property type="entry name" value="TCS_response_regulator"/>
</dbReference>
<accession>A0A0H4VQC9</accession>
<dbReference type="Pfam" id="PF00072">
    <property type="entry name" value="Response_reg"/>
    <property type="match status" value="1"/>
</dbReference>
<evidence type="ECO:0000313" key="4">
    <source>
        <dbReference type="Proteomes" id="UP000036458"/>
    </source>
</evidence>
<proteinExistence type="predicted"/>
<evidence type="ECO:0000256" key="1">
    <source>
        <dbReference type="PROSITE-ProRule" id="PRU00169"/>
    </source>
</evidence>
<feature type="modified residue" description="4-aspartylphosphate" evidence="1">
    <location>
        <position position="66"/>
    </location>
</feature>
<sequence>MIKLDLIMVVEDDPSAIFLAHRVLTKSVIAEKFCTARNGIQALSCLQSHCGAPDYHHELPSLILLDINMPYMDGFEFLLELDLLKLNTRPLVVMLSSSQKKEDEHKALQLKADAYLRKPLKIEELNEFLSKTL</sequence>
<dbReference type="AlphaFoldDB" id="A0A0H4VQC9"/>
<name>A0A0H4VQC9_9BACT</name>
<keyword evidence="1" id="KW-0597">Phosphoprotein</keyword>
<dbReference type="GO" id="GO:0000160">
    <property type="term" value="P:phosphorelay signal transduction system"/>
    <property type="evidence" value="ECO:0007669"/>
    <property type="project" value="InterPro"/>
</dbReference>
<reference evidence="3 4" key="1">
    <citation type="submission" date="2015-01" db="EMBL/GenBank/DDBJ databases">
        <title>Rufibacter sp./DG31D/ whole genome sequencing.</title>
        <authorList>
            <person name="Kim M.K."/>
            <person name="Srinivasan S."/>
            <person name="Lee J.-J."/>
        </authorList>
    </citation>
    <scope>NUCLEOTIDE SEQUENCE [LARGE SCALE GENOMIC DNA]</scope>
    <source>
        <strain evidence="3 4">DG31D</strain>
    </source>
</reference>
<dbReference type="PATRIC" id="fig|1379910.4.peg.2240"/>
<dbReference type="Gene3D" id="3.40.50.2300">
    <property type="match status" value="1"/>
</dbReference>
<dbReference type="Proteomes" id="UP000036458">
    <property type="component" value="Chromosome"/>
</dbReference>
<dbReference type="InterPro" id="IPR001789">
    <property type="entry name" value="Sig_transdc_resp-reg_receiver"/>
</dbReference>
<feature type="domain" description="Response regulatory" evidence="2">
    <location>
        <begin position="6"/>
        <end position="133"/>
    </location>
</feature>
<dbReference type="OrthoDB" id="673128at2"/>
<protein>
    <recommendedName>
        <fullName evidence="2">Response regulatory domain-containing protein</fullName>
    </recommendedName>
</protein>
<evidence type="ECO:0000259" key="2">
    <source>
        <dbReference type="PROSITE" id="PS50110"/>
    </source>
</evidence>
<gene>
    <name evidence="3" type="ORF">TH63_10320</name>
</gene>
<organism evidence="3 4">
    <name type="scientific">Rufibacter radiotolerans</name>
    <dbReference type="NCBI Taxonomy" id="1379910"/>
    <lineage>
        <taxon>Bacteria</taxon>
        <taxon>Pseudomonadati</taxon>
        <taxon>Bacteroidota</taxon>
        <taxon>Cytophagia</taxon>
        <taxon>Cytophagales</taxon>
        <taxon>Hymenobacteraceae</taxon>
        <taxon>Rufibacter</taxon>
    </lineage>
</organism>